<dbReference type="GO" id="GO:0047372">
    <property type="term" value="F:monoacylglycerol lipase activity"/>
    <property type="evidence" value="ECO:0007669"/>
    <property type="project" value="TreeGrafter"/>
</dbReference>
<feature type="active site" description="Charge relay system" evidence="2">
    <location>
        <position position="140"/>
    </location>
</feature>
<dbReference type="PANTHER" id="PTHR10794">
    <property type="entry name" value="ABHYDROLASE DOMAIN-CONTAINING PROTEIN"/>
    <property type="match status" value="1"/>
</dbReference>
<dbReference type="InterPro" id="IPR012020">
    <property type="entry name" value="ABHD4"/>
</dbReference>
<evidence type="ECO:0000313" key="4">
    <source>
        <dbReference type="EMBL" id="SUO93746.1"/>
    </source>
</evidence>
<dbReference type="GO" id="GO:0034338">
    <property type="term" value="F:short-chain carboxylesterase activity"/>
    <property type="evidence" value="ECO:0007669"/>
    <property type="project" value="TreeGrafter"/>
</dbReference>
<organism evidence="4 5">
    <name type="scientific">Suttonella ornithocola</name>
    <dbReference type="NCBI Taxonomy" id="279832"/>
    <lineage>
        <taxon>Bacteria</taxon>
        <taxon>Pseudomonadati</taxon>
        <taxon>Pseudomonadota</taxon>
        <taxon>Gammaproteobacteria</taxon>
        <taxon>Cardiobacteriales</taxon>
        <taxon>Cardiobacteriaceae</taxon>
        <taxon>Suttonella</taxon>
    </lineage>
</organism>
<dbReference type="PANTHER" id="PTHR10794:SF94">
    <property type="entry name" value="ESTERASE YHET-RELATED"/>
    <property type="match status" value="1"/>
</dbReference>
<gene>
    <name evidence="4" type="ORF">NCTC13337_00379</name>
</gene>
<dbReference type="OrthoDB" id="332676at2"/>
<dbReference type="InterPro" id="IPR000073">
    <property type="entry name" value="AB_hydrolase_1"/>
</dbReference>
<evidence type="ECO:0000259" key="3">
    <source>
        <dbReference type="Pfam" id="PF00561"/>
    </source>
</evidence>
<dbReference type="SUPFAM" id="SSF53474">
    <property type="entry name" value="alpha/beta-Hydrolases"/>
    <property type="match status" value="1"/>
</dbReference>
<feature type="active site" description="Charge relay system" evidence="2">
    <location>
        <position position="293"/>
    </location>
</feature>
<reference evidence="4 5" key="1">
    <citation type="submission" date="2018-06" db="EMBL/GenBank/DDBJ databases">
        <authorList>
            <consortium name="Pathogen Informatics"/>
            <person name="Doyle S."/>
        </authorList>
    </citation>
    <scope>NUCLEOTIDE SEQUENCE [LARGE SCALE GENOMIC DNA]</scope>
    <source>
        <strain evidence="4 5">NCTC13337</strain>
    </source>
</reference>
<accession>A0A380MNY7</accession>
<dbReference type="AlphaFoldDB" id="A0A380MNY7"/>
<sequence>MSLFTPKPLKAPFWLNNAHADTVISLFLPTPTVAYQRELRKDSTQTTFVAYDFLFSTQKDAPLFVLFHGLEGSSQSHYALRLALTAQKNGYHTVIPHFRGCGGVKNTAYKAYHCGDSEEIAYVIHSLAKEYSYIIAAGVSLGGSALVNYLGRVKEDNIIRAAVIISAPLNLPYAGEAMSNGINRYLYTPYFMNSMLKNAHQIAQHYPELKLPTHYKPKSFADFDDVYTAPLAGYANAKQYYQEASAFPYLSQITCPTLLINALNDPFMPAQFLPTKASISSYVRLCQPKRGGHVGFVQKGLDTHWLEETVFDYYASVL</sequence>
<evidence type="ECO:0000313" key="5">
    <source>
        <dbReference type="Proteomes" id="UP000254601"/>
    </source>
</evidence>
<dbReference type="Pfam" id="PF00561">
    <property type="entry name" value="Abhydrolase_1"/>
    <property type="match status" value="1"/>
</dbReference>
<evidence type="ECO:0000256" key="1">
    <source>
        <dbReference type="ARBA" id="ARBA00010884"/>
    </source>
</evidence>
<comment type="similarity">
    <text evidence="1">Belongs to the AB hydrolase superfamily. AB hydrolase 4 family.</text>
</comment>
<dbReference type="InterPro" id="IPR029058">
    <property type="entry name" value="AB_hydrolase_fold"/>
</dbReference>
<dbReference type="Gene3D" id="3.40.50.1820">
    <property type="entry name" value="alpha/beta hydrolase"/>
    <property type="match status" value="1"/>
</dbReference>
<feature type="domain" description="AB hydrolase-1" evidence="3">
    <location>
        <begin position="62"/>
        <end position="298"/>
    </location>
</feature>
<dbReference type="InterPro" id="IPR050960">
    <property type="entry name" value="AB_hydrolase_4_sf"/>
</dbReference>
<name>A0A380MNY7_9GAMM</name>
<feature type="active site" description="Charge relay system" evidence="2">
    <location>
        <position position="265"/>
    </location>
</feature>
<dbReference type="EMBL" id="UHIC01000001">
    <property type="protein sequence ID" value="SUO93746.1"/>
    <property type="molecule type" value="Genomic_DNA"/>
</dbReference>
<keyword evidence="5" id="KW-1185">Reference proteome</keyword>
<keyword evidence="4" id="KW-0378">Hydrolase</keyword>
<dbReference type="Proteomes" id="UP000254601">
    <property type="component" value="Unassembled WGS sequence"/>
</dbReference>
<protein>
    <submittedName>
        <fullName evidence="4">Putative hydrolase</fullName>
    </submittedName>
</protein>
<evidence type="ECO:0000256" key="2">
    <source>
        <dbReference type="PIRSR" id="PIRSR005211-1"/>
    </source>
</evidence>
<dbReference type="PIRSF" id="PIRSF005211">
    <property type="entry name" value="Ab_hydro_YheT"/>
    <property type="match status" value="1"/>
</dbReference>
<dbReference type="RefSeq" id="WP_072575584.1">
    <property type="nucleotide sequence ID" value="NZ_LWHB01000013.1"/>
</dbReference>
<proteinExistence type="inferred from homology"/>